<feature type="transmembrane region" description="Helical" evidence="6">
    <location>
        <begin position="105"/>
        <end position="122"/>
    </location>
</feature>
<dbReference type="Proteomes" id="UP000031563">
    <property type="component" value="Unassembled WGS sequence"/>
</dbReference>
<gene>
    <name evidence="7" type="ORF">QY95_00494</name>
</gene>
<proteinExistence type="inferred from homology"/>
<keyword evidence="4 6" id="KW-1133">Transmembrane helix</keyword>
<evidence type="ECO:0000256" key="1">
    <source>
        <dbReference type="ARBA" id="ARBA00004141"/>
    </source>
</evidence>
<accession>A0A0F5I8L8</accession>
<evidence type="ECO:0000256" key="5">
    <source>
        <dbReference type="ARBA" id="ARBA00023136"/>
    </source>
</evidence>
<reference evidence="7" key="1">
    <citation type="submission" date="2015-02" db="EMBL/GenBank/DDBJ databases">
        <title>Genome Assembly of Bacillaceae bacterium MTCC 8252.</title>
        <authorList>
            <person name="Verma A."/>
            <person name="Khatri I."/>
            <person name="Mual P."/>
            <person name="Subramanian S."/>
            <person name="Krishnamurthi S."/>
        </authorList>
    </citation>
    <scope>NUCLEOTIDE SEQUENCE [LARGE SCALE GENOMIC DNA]</scope>
    <source>
        <strain evidence="7">MTCC 8252</strain>
    </source>
</reference>
<name>A0A0F5I8L8_BACTR</name>
<dbReference type="OrthoDB" id="9780109at2"/>
<feature type="transmembrane region" description="Helical" evidence="6">
    <location>
        <begin position="219"/>
        <end position="241"/>
    </location>
</feature>
<feature type="transmembrane region" description="Helical" evidence="6">
    <location>
        <begin position="247"/>
        <end position="265"/>
    </location>
</feature>
<organism evidence="7 8">
    <name type="scientific">Bacillus thermotolerans</name>
    <name type="common">Quasibacillus thermotolerans</name>
    <dbReference type="NCBI Taxonomy" id="1221996"/>
    <lineage>
        <taxon>Bacteria</taxon>
        <taxon>Bacillati</taxon>
        <taxon>Bacillota</taxon>
        <taxon>Bacilli</taxon>
        <taxon>Bacillales</taxon>
        <taxon>Bacillaceae</taxon>
        <taxon>Bacillus</taxon>
    </lineage>
</organism>
<comment type="subcellular location">
    <subcellularLocation>
        <location evidence="6">Cell membrane</location>
        <topology evidence="6">Multi-pass membrane protein</topology>
    </subcellularLocation>
    <subcellularLocation>
        <location evidence="1">Membrane</location>
        <topology evidence="1">Multi-pass membrane protein</topology>
    </subcellularLocation>
</comment>
<protein>
    <recommendedName>
        <fullName evidence="6">Probable membrane transporter protein</fullName>
    </recommendedName>
</protein>
<keyword evidence="6" id="KW-1003">Cell membrane</keyword>
<dbReference type="InterPro" id="IPR002781">
    <property type="entry name" value="TM_pro_TauE-like"/>
</dbReference>
<dbReference type="RefSeq" id="WP_040036359.1">
    <property type="nucleotide sequence ID" value="NZ_JWIQ02000006.1"/>
</dbReference>
<evidence type="ECO:0000256" key="6">
    <source>
        <dbReference type="RuleBase" id="RU363041"/>
    </source>
</evidence>
<dbReference type="STRING" id="1221996.QY95_00494"/>
<dbReference type="EMBL" id="JWIR02000018">
    <property type="protein sequence ID" value="KKB41876.1"/>
    <property type="molecule type" value="Genomic_DNA"/>
</dbReference>
<feature type="transmembrane region" description="Helical" evidence="6">
    <location>
        <begin position="47"/>
        <end position="68"/>
    </location>
</feature>
<evidence type="ECO:0000313" key="7">
    <source>
        <dbReference type="EMBL" id="KKB41876.1"/>
    </source>
</evidence>
<dbReference type="PANTHER" id="PTHR43701">
    <property type="entry name" value="MEMBRANE TRANSPORTER PROTEIN MJ0441-RELATED"/>
    <property type="match status" value="1"/>
</dbReference>
<evidence type="ECO:0000313" key="8">
    <source>
        <dbReference type="Proteomes" id="UP000031563"/>
    </source>
</evidence>
<evidence type="ECO:0000256" key="4">
    <source>
        <dbReference type="ARBA" id="ARBA00022989"/>
    </source>
</evidence>
<dbReference type="AlphaFoldDB" id="A0A0F5I8L8"/>
<comment type="caution">
    <text evidence="7">The sequence shown here is derived from an EMBL/GenBank/DDBJ whole genome shotgun (WGS) entry which is preliminary data.</text>
</comment>
<keyword evidence="8" id="KW-1185">Reference proteome</keyword>
<keyword evidence="3 6" id="KW-0812">Transmembrane</keyword>
<evidence type="ECO:0000256" key="2">
    <source>
        <dbReference type="ARBA" id="ARBA00009142"/>
    </source>
</evidence>
<feature type="transmembrane region" description="Helical" evidence="6">
    <location>
        <begin position="157"/>
        <end position="185"/>
    </location>
</feature>
<dbReference type="Pfam" id="PF01925">
    <property type="entry name" value="TauE"/>
    <property type="match status" value="1"/>
</dbReference>
<evidence type="ECO:0000256" key="3">
    <source>
        <dbReference type="ARBA" id="ARBA00022692"/>
    </source>
</evidence>
<keyword evidence="5 6" id="KW-0472">Membrane</keyword>
<dbReference type="PANTHER" id="PTHR43701:SF2">
    <property type="entry name" value="MEMBRANE TRANSPORTER PROTEIN YJNA-RELATED"/>
    <property type="match status" value="1"/>
</dbReference>
<comment type="similarity">
    <text evidence="2 6">Belongs to the 4-toluene sulfonate uptake permease (TSUP) (TC 2.A.102) family.</text>
</comment>
<sequence length="269" mass="28540">MEWLVLLLVGWAAAALGSLVGLGGGVIVVPSLLFLGSTALLAPISPQIAVGTSSIILIVTGLSSMVAYTKQKKVDYKLGVILFIGSAPGSIVGAYANKGLNLDDFYLYFGVFMVFMSFVLMFKNRAKPVLGTRGIKRVFTDKEGTHTYSIEPISGTIISFVVGFLGGLFGIGGGALMVPAMIMLFAVPPHVAVATSMMLIFLTGCVSSVTHITLNHVNWLYATALVPGAWFGAKFGAWLNARTASKTVVRLLRIVLILVGLRLIWQGIS</sequence>
<feature type="transmembrane region" description="Helical" evidence="6">
    <location>
        <begin position="80"/>
        <end position="99"/>
    </location>
</feature>
<dbReference type="InterPro" id="IPR051598">
    <property type="entry name" value="TSUP/Inactive_protease-like"/>
</dbReference>
<dbReference type="GO" id="GO:0005886">
    <property type="term" value="C:plasma membrane"/>
    <property type="evidence" value="ECO:0007669"/>
    <property type="project" value="UniProtKB-SubCell"/>
</dbReference>
<feature type="transmembrane region" description="Helical" evidence="6">
    <location>
        <begin position="191"/>
        <end position="212"/>
    </location>
</feature>